<proteinExistence type="predicted"/>
<dbReference type="PROSITE" id="PS51257">
    <property type="entry name" value="PROKAR_LIPOPROTEIN"/>
    <property type="match status" value="1"/>
</dbReference>
<accession>A0A2S0VPR2</accession>
<dbReference type="InterPro" id="IPR013783">
    <property type="entry name" value="Ig-like_fold"/>
</dbReference>
<dbReference type="OrthoDB" id="9813456at2"/>
<gene>
    <name evidence="1" type="ORF">C2869_06280</name>
</gene>
<dbReference type="KEGG" id="cate:C2869_06280"/>
<dbReference type="InterPro" id="IPR010221">
    <property type="entry name" value="VCBS_dom"/>
</dbReference>
<name>A0A2S0VPR2_9ALTE</name>
<protein>
    <submittedName>
        <fullName evidence="1">Uncharacterized protein</fullName>
    </submittedName>
</protein>
<evidence type="ECO:0000313" key="2">
    <source>
        <dbReference type="Proteomes" id="UP000244441"/>
    </source>
</evidence>
<dbReference type="Proteomes" id="UP000244441">
    <property type="component" value="Chromosome"/>
</dbReference>
<sequence length="979" mass="103679">MKQTLLSLSIIAALSACSSDDDKVTEQSAAAPEFFVTDSEGNKTSVETFETVATKQLNPEGTYEISDANNGQSLYMPLEAVGTYGELSFNSAGDWSYTLWRGKEFSATPEHASVTDLVKAGLPDLTDTFEIKTADGTTKQFKVIIRGIDEDATFSGNIEKAVSRDTGKGNTNGTVNVADANPAEADFLPASAQPNVADGATEETATIQGMYGQITIKVIKKIEAVAADPDNGVAAVKGVAGKVEWTYDLDEMHADVVALPDSSQTLSDTFTLVSADGTEQVVTVLVLGADPIAATFTGDAKLTAVEGEAGQFTGKVGGNVGSLVSAISVEDPNYEEEFFKPLDVTATEFGSVSIDAAGLFTYNVDYSKDAVKALFSNDLLDPLPTIVDTLSFETIDGTLATVKLTIEGAQLVPAVIDGLPVVENGVSSTTVDMEANEAFGTLSITDVNKWQASFEATSYATTYGSFTINSTGNWSYKLSDATITLLEAGSLTLPVTDNITVDALDGTEVTLPVSIKEFVPANNRYLQLSSKGGTQGITNIDGFGKQPKGKLTLDVRMTDGPDVGYVQLFGANSNNPATAMVNLQLKSSGVIDIDKINDEAPEVKYTAGEWFPVELTWDSTQTPAQMSVSVDGKLVSDFATPSTATSSLAEGAFRISLRCGRGTDVPPTQCHFDNLKITHMSDDGDAVALNEKFQDMDVGDIDVSDNISLANGGRFKKHTTGYKHVNSEILEDGGAPSTQYAQLTHDSGYGLLRVDLPAQIPTGKAVVRVKVTDPVQSAYLSLFGNTGEQSRAMVDLNLKTDGSTQLRGVQSRLVTFDKNQRTYENINLDQSHTKGEWNTIEMTWDATNAVNDTADGGVGGVMPIVTMTINGEKVSDGAGGKITDGAFDSPSFISSNVVNGVKMLGFKCGTSANANAGTCDIDDIKIYQDVAGKQMIFSQSFEKSDLGTVAKGDIPAKDEVGHDTAKYGDSRLVTVVEVK</sequence>
<dbReference type="Gene3D" id="2.60.40.10">
    <property type="entry name" value="Immunoglobulins"/>
    <property type="match status" value="2"/>
</dbReference>
<reference evidence="1 2" key="1">
    <citation type="submission" date="2018-01" db="EMBL/GenBank/DDBJ databases">
        <title>Genome sequence of a Cantenovulum-like bacteria.</title>
        <authorList>
            <person name="Tan W.R."/>
            <person name="Lau N.-S."/>
            <person name="Go F."/>
            <person name="Amirul A.-A.A."/>
        </authorList>
    </citation>
    <scope>NUCLEOTIDE SEQUENCE [LARGE SCALE GENOMIC DNA]</scope>
    <source>
        <strain evidence="1 2">CCB-QB4</strain>
    </source>
</reference>
<keyword evidence="2" id="KW-1185">Reference proteome</keyword>
<evidence type="ECO:0000313" key="1">
    <source>
        <dbReference type="EMBL" id="AWB66070.1"/>
    </source>
</evidence>
<dbReference type="EMBL" id="CP026604">
    <property type="protein sequence ID" value="AWB66070.1"/>
    <property type="molecule type" value="Genomic_DNA"/>
</dbReference>
<dbReference type="AlphaFoldDB" id="A0A2S0VPR2"/>
<organism evidence="1 2">
    <name type="scientific">Saccharobesus litoralis</name>
    <dbReference type="NCBI Taxonomy" id="2172099"/>
    <lineage>
        <taxon>Bacteria</taxon>
        <taxon>Pseudomonadati</taxon>
        <taxon>Pseudomonadota</taxon>
        <taxon>Gammaproteobacteria</taxon>
        <taxon>Alteromonadales</taxon>
        <taxon>Alteromonadaceae</taxon>
        <taxon>Saccharobesus</taxon>
    </lineage>
</organism>
<dbReference type="RefSeq" id="WP_108602141.1">
    <property type="nucleotide sequence ID" value="NZ_CP026604.1"/>
</dbReference>
<dbReference type="NCBIfam" id="TIGR01965">
    <property type="entry name" value="VCBS_repeat"/>
    <property type="match status" value="4"/>
</dbReference>